<accession>A0ABN2VT49</accession>
<organism evidence="1 2">
    <name type="scientific">Aeromicrobium halocynthiae</name>
    <dbReference type="NCBI Taxonomy" id="560557"/>
    <lineage>
        <taxon>Bacteria</taxon>
        <taxon>Bacillati</taxon>
        <taxon>Actinomycetota</taxon>
        <taxon>Actinomycetes</taxon>
        <taxon>Propionibacteriales</taxon>
        <taxon>Nocardioidaceae</taxon>
        <taxon>Aeromicrobium</taxon>
    </lineage>
</organism>
<keyword evidence="2" id="KW-1185">Reference proteome</keyword>
<gene>
    <name evidence="1" type="ORF">GCM10009821_05780</name>
</gene>
<evidence type="ECO:0000313" key="2">
    <source>
        <dbReference type="Proteomes" id="UP001501480"/>
    </source>
</evidence>
<reference evidence="1 2" key="1">
    <citation type="journal article" date="2019" name="Int. J. Syst. Evol. Microbiol.">
        <title>The Global Catalogue of Microorganisms (GCM) 10K type strain sequencing project: providing services to taxonomists for standard genome sequencing and annotation.</title>
        <authorList>
            <consortium name="The Broad Institute Genomics Platform"/>
            <consortium name="The Broad Institute Genome Sequencing Center for Infectious Disease"/>
            <person name="Wu L."/>
            <person name="Ma J."/>
        </authorList>
    </citation>
    <scope>NUCLEOTIDE SEQUENCE [LARGE SCALE GENOMIC DNA]</scope>
    <source>
        <strain evidence="1 2">JCM 15749</strain>
    </source>
</reference>
<sequence>MMLARSGKIPTTSVRRRISRREDVGAVVFEVLGDGGELLVQGVDDTVELGVDRVGVGLVVDGVQQRLDPRPAGLRGRGHQVR</sequence>
<dbReference type="EMBL" id="BAAAPY010000001">
    <property type="protein sequence ID" value="GAA2071071.1"/>
    <property type="molecule type" value="Genomic_DNA"/>
</dbReference>
<protein>
    <submittedName>
        <fullName evidence="1">Uncharacterized protein</fullName>
    </submittedName>
</protein>
<evidence type="ECO:0000313" key="1">
    <source>
        <dbReference type="EMBL" id="GAA2071071.1"/>
    </source>
</evidence>
<proteinExistence type="predicted"/>
<name>A0ABN2VT49_9ACTN</name>
<dbReference type="Proteomes" id="UP001501480">
    <property type="component" value="Unassembled WGS sequence"/>
</dbReference>
<comment type="caution">
    <text evidence="1">The sequence shown here is derived from an EMBL/GenBank/DDBJ whole genome shotgun (WGS) entry which is preliminary data.</text>
</comment>